<name>A0A2S7TX68_9BACT</name>
<evidence type="ECO:0000313" key="2">
    <source>
        <dbReference type="Proteomes" id="UP000239907"/>
    </source>
</evidence>
<dbReference type="Proteomes" id="UP000239907">
    <property type="component" value="Unassembled WGS sequence"/>
</dbReference>
<comment type="caution">
    <text evidence="1">The sequence shown here is derived from an EMBL/GenBank/DDBJ whole genome shotgun (WGS) entry which is preliminary data.</text>
</comment>
<dbReference type="AlphaFoldDB" id="A0A2S7TX68"/>
<proteinExistence type="predicted"/>
<keyword evidence="2" id="KW-1185">Reference proteome</keyword>
<dbReference type="EMBL" id="MQWA01000001">
    <property type="protein sequence ID" value="PQJ27318.1"/>
    <property type="molecule type" value="Genomic_DNA"/>
</dbReference>
<reference evidence="1 2" key="1">
    <citation type="submission" date="2016-12" db="EMBL/GenBank/DDBJ databases">
        <title>Study of bacterial adaptation to deep sea.</title>
        <authorList>
            <person name="Song J."/>
            <person name="Yoshizawa S."/>
            <person name="Kogure K."/>
        </authorList>
    </citation>
    <scope>NUCLEOTIDE SEQUENCE [LARGE SCALE GENOMIC DNA]</scope>
    <source>
        <strain evidence="1 2">SAORIC-165</strain>
    </source>
</reference>
<organism evidence="1 2">
    <name type="scientific">Rubritalea profundi</name>
    <dbReference type="NCBI Taxonomy" id="1658618"/>
    <lineage>
        <taxon>Bacteria</taxon>
        <taxon>Pseudomonadati</taxon>
        <taxon>Verrucomicrobiota</taxon>
        <taxon>Verrucomicrobiia</taxon>
        <taxon>Verrucomicrobiales</taxon>
        <taxon>Rubritaleaceae</taxon>
        <taxon>Rubritalea</taxon>
    </lineage>
</organism>
<dbReference type="Gene3D" id="3.90.1720.10">
    <property type="entry name" value="endopeptidase domain like (from Nostoc punctiforme)"/>
    <property type="match status" value="1"/>
</dbReference>
<sequence>MNPALGREALLQWWQDTSAKSLLGSYRNNTTARGTSGLIKNFEPNDAQARDLAVTKSGLHVIVYLGDSRWIQADPAEGKVHTSSNTGDSIWFHMPVEILHCILLD</sequence>
<evidence type="ECO:0000313" key="1">
    <source>
        <dbReference type="EMBL" id="PQJ27318.1"/>
    </source>
</evidence>
<protein>
    <submittedName>
        <fullName evidence="1">Uncharacterized protein</fullName>
    </submittedName>
</protein>
<gene>
    <name evidence="1" type="ORF">BSZ32_01630</name>
</gene>
<accession>A0A2S7TX68</accession>